<dbReference type="GO" id="GO:0019843">
    <property type="term" value="F:rRNA binding"/>
    <property type="evidence" value="ECO:0007669"/>
    <property type="project" value="TreeGrafter"/>
</dbReference>
<accession>A0A0L0F0Z1</accession>
<protein>
    <recommendedName>
        <fullName evidence="1">UTP25 NTP hydrolase-like domain-containing protein</fullName>
    </recommendedName>
</protein>
<dbReference type="PANTHER" id="PTHR12933:SF0">
    <property type="entry name" value="U3 SMALL NUCLEOLAR RNA-ASSOCIATED PROTEIN 25 HOMOLOG"/>
    <property type="match status" value="1"/>
</dbReference>
<dbReference type="InterPro" id="IPR053940">
    <property type="entry name" value="UTP25_NTPase-like"/>
</dbReference>
<dbReference type="GO" id="GO:0032040">
    <property type="term" value="C:small-subunit processome"/>
    <property type="evidence" value="ECO:0007669"/>
    <property type="project" value="TreeGrafter"/>
</dbReference>
<sequence length="112" mass="12943">ESGETDFSRLREFYLNGMAKTYRHTLVFSAYMTPEINSLMTRYCKGFEGKVKTLPHYKGTIGQVVRQTQQTFRRIDCDAATDVADARFEYFINEVSVLCVSLFGYKIVVLMK</sequence>
<dbReference type="InterPro" id="IPR010678">
    <property type="entry name" value="UTP25"/>
</dbReference>
<dbReference type="OrthoDB" id="10264378at2759"/>
<dbReference type="AlphaFoldDB" id="A0A0L0F0Z1"/>
<dbReference type="eggNOG" id="KOG2340">
    <property type="taxonomic scope" value="Eukaryota"/>
</dbReference>
<dbReference type="EMBL" id="KQ251307">
    <property type="protein sequence ID" value="KNC70390.1"/>
    <property type="molecule type" value="Genomic_DNA"/>
</dbReference>
<keyword evidence="3" id="KW-1185">Reference proteome</keyword>
<feature type="non-terminal residue" evidence="2">
    <location>
        <position position="1"/>
    </location>
</feature>
<dbReference type="GO" id="GO:0034511">
    <property type="term" value="F:U3 snoRNA binding"/>
    <property type="evidence" value="ECO:0007669"/>
    <property type="project" value="InterPro"/>
</dbReference>
<proteinExistence type="predicted"/>
<dbReference type="GO" id="GO:0000462">
    <property type="term" value="P:maturation of SSU-rRNA from tricistronic rRNA transcript (SSU-rRNA, 5.8S rRNA, LSU-rRNA)"/>
    <property type="evidence" value="ECO:0007669"/>
    <property type="project" value="TreeGrafter"/>
</dbReference>
<dbReference type="STRING" id="667725.A0A0L0F0Z1"/>
<dbReference type="PANTHER" id="PTHR12933">
    <property type="entry name" value="ORF PROTEIN-RELATED"/>
    <property type="match status" value="1"/>
</dbReference>
<evidence type="ECO:0000313" key="2">
    <source>
        <dbReference type="EMBL" id="KNC70390.1"/>
    </source>
</evidence>
<evidence type="ECO:0000259" key="1">
    <source>
        <dbReference type="Pfam" id="PF22916"/>
    </source>
</evidence>
<organism evidence="2 3">
    <name type="scientific">Sphaeroforma arctica JP610</name>
    <dbReference type="NCBI Taxonomy" id="667725"/>
    <lineage>
        <taxon>Eukaryota</taxon>
        <taxon>Ichthyosporea</taxon>
        <taxon>Ichthyophonida</taxon>
        <taxon>Sphaeroforma</taxon>
    </lineage>
</organism>
<evidence type="ECO:0000313" key="3">
    <source>
        <dbReference type="Proteomes" id="UP000054560"/>
    </source>
</evidence>
<name>A0A0L0F0Z1_9EUKA</name>
<feature type="domain" description="UTP25 NTP hydrolase-like" evidence="1">
    <location>
        <begin position="3"/>
        <end position="51"/>
    </location>
</feature>
<dbReference type="Pfam" id="PF22916">
    <property type="entry name" value="UTP25_NTPase-like"/>
    <property type="match status" value="1"/>
</dbReference>
<dbReference type="RefSeq" id="XP_014144292.1">
    <property type="nucleotide sequence ID" value="XM_014288817.1"/>
</dbReference>
<gene>
    <name evidence="2" type="ORF">SARC_17083</name>
</gene>
<dbReference type="GeneID" id="25917587"/>
<reference evidence="2 3" key="1">
    <citation type="submission" date="2011-02" db="EMBL/GenBank/DDBJ databases">
        <title>The Genome Sequence of Sphaeroforma arctica JP610.</title>
        <authorList>
            <consortium name="The Broad Institute Genome Sequencing Platform"/>
            <person name="Russ C."/>
            <person name="Cuomo C."/>
            <person name="Young S.K."/>
            <person name="Zeng Q."/>
            <person name="Gargeya S."/>
            <person name="Alvarado L."/>
            <person name="Berlin A."/>
            <person name="Chapman S.B."/>
            <person name="Chen Z."/>
            <person name="Freedman E."/>
            <person name="Gellesch M."/>
            <person name="Goldberg J."/>
            <person name="Griggs A."/>
            <person name="Gujja S."/>
            <person name="Heilman E."/>
            <person name="Heiman D."/>
            <person name="Howarth C."/>
            <person name="Mehta T."/>
            <person name="Neiman D."/>
            <person name="Pearson M."/>
            <person name="Roberts A."/>
            <person name="Saif S."/>
            <person name="Shea T."/>
            <person name="Shenoy N."/>
            <person name="Sisk P."/>
            <person name="Stolte C."/>
            <person name="Sykes S."/>
            <person name="White J."/>
            <person name="Yandava C."/>
            <person name="Burger G."/>
            <person name="Gray M.W."/>
            <person name="Holland P.W.H."/>
            <person name="King N."/>
            <person name="Lang F.B.F."/>
            <person name="Roger A.J."/>
            <person name="Ruiz-Trillo I."/>
            <person name="Haas B."/>
            <person name="Nusbaum C."/>
            <person name="Birren B."/>
        </authorList>
    </citation>
    <scope>NUCLEOTIDE SEQUENCE [LARGE SCALE GENOMIC DNA]</scope>
    <source>
        <strain evidence="2 3">JP610</strain>
    </source>
</reference>
<dbReference type="Proteomes" id="UP000054560">
    <property type="component" value="Unassembled WGS sequence"/>
</dbReference>